<gene>
    <name evidence="5" type="ORF">PDE_00774</name>
</gene>
<dbReference type="InterPro" id="IPR050346">
    <property type="entry name" value="FMO-like"/>
</dbReference>
<evidence type="ECO:0000256" key="4">
    <source>
        <dbReference type="SAM" id="MobiDB-lite"/>
    </source>
</evidence>
<accession>S8AJC2</accession>
<feature type="region of interest" description="Disordered" evidence="4">
    <location>
        <begin position="348"/>
        <end position="373"/>
    </location>
</feature>
<keyword evidence="6" id="KW-1185">Reference proteome</keyword>
<dbReference type="eggNOG" id="KOG1399">
    <property type="taxonomic scope" value="Eukaryota"/>
</dbReference>
<keyword evidence="2" id="KW-0274">FAD</keyword>
<dbReference type="PANTHER" id="PTHR23023">
    <property type="entry name" value="DIMETHYLANILINE MONOOXYGENASE"/>
    <property type="match status" value="1"/>
</dbReference>
<organism evidence="5 6">
    <name type="scientific">Penicillium oxalicum (strain 114-2 / CGMCC 5302)</name>
    <name type="common">Penicillium decumbens</name>
    <dbReference type="NCBI Taxonomy" id="933388"/>
    <lineage>
        <taxon>Eukaryota</taxon>
        <taxon>Fungi</taxon>
        <taxon>Dikarya</taxon>
        <taxon>Ascomycota</taxon>
        <taxon>Pezizomycotina</taxon>
        <taxon>Eurotiomycetes</taxon>
        <taxon>Eurotiomycetidae</taxon>
        <taxon>Eurotiales</taxon>
        <taxon>Aspergillaceae</taxon>
        <taxon>Penicillium</taxon>
    </lineage>
</organism>
<dbReference type="PhylomeDB" id="S8AJC2"/>
<evidence type="ECO:0000256" key="3">
    <source>
        <dbReference type="ARBA" id="ARBA00023002"/>
    </source>
</evidence>
<feature type="compositionally biased region" description="Polar residues" evidence="4">
    <location>
        <begin position="633"/>
        <end position="649"/>
    </location>
</feature>
<dbReference type="STRING" id="933388.S8AJC2"/>
<reference evidence="5 6" key="1">
    <citation type="journal article" date="2013" name="PLoS ONE">
        <title>Genomic and secretomic analyses reveal unique features of the lignocellulolytic enzyme system of Penicillium decumbens.</title>
        <authorList>
            <person name="Liu G."/>
            <person name="Zhang L."/>
            <person name="Wei X."/>
            <person name="Zou G."/>
            <person name="Qin Y."/>
            <person name="Ma L."/>
            <person name="Li J."/>
            <person name="Zheng H."/>
            <person name="Wang S."/>
            <person name="Wang C."/>
            <person name="Xun L."/>
            <person name="Zhao G.-P."/>
            <person name="Zhou Z."/>
            <person name="Qu Y."/>
        </authorList>
    </citation>
    <scope>NUCLEOTIDE SEQUENCE [LARGE SCALE GENOMIC DNA]</scope>
    <source>
        <strain evidence="6">114-2 / CGMCC 5302</strain>
    </source>
</reference>
<dbReference type="HOGENOM" id="CLU_023116_0_0_1"/>
<evidence type="ECO:0000313" key="6">
    <source>
        <dbReference type="Proteomes" id="UP000019376"/>
    </source>
</evidence>
<name>S8AJC2_PENO1</name>
<evidence type="ECO:0000256" key="2">
    <source>
        <dbReference type="ARBA" id="ARBA00022827"/>
    </source>
</evidence>
<keyword evidence="1" id="KW-0285">Flavoprotein</keyword>
<dbReference type="EMBL" id="KB644408">
    <property type="protein sequence ID" value="EPS25838.1"/>
    <property type="molecule type" value="Genomic_DNA"/>
</dbReference>
<keyword evidence="3" id="KW-0560">Oxidoreductase</keyword>
<dbReference type="AlphaFoldDB" id="S8AJC2"/>
<dbReference type="OrthoDB" id="66881at2759"/>
<proteinExistence type="predicted"/>
<dbReference type="Gene3D" id="3.50.50.60">
    <property type="entry name" value="FAD/NAD(P)-binding domain"/>
    <property type="match status" value="1"/>
</dbReference>
<evidence type="ECO:0008006" key="7">
    <source>
        <dbReference type="Google" id="ProtNLM"/>
    </source>
</evidence>
<protein>
    <recommendedName>
        <fullName evidence="7">FAD/NAD(P)-binding domain-containing protein</fullName>
    </recommendedName>
</protein>
<feature type="compositionally biased region" description="Polar residues" evidence="4">
    <location>
        <begin position="356"/>
        <end position="373"/>
    </location>
</feature>
<dbReference type="SUPFAM" id="SSF51905">
    <property type="entry name" value="FAD/NAD(P)-binding domain"/>
    <property type="match status" value="2"/>
</dbReference>
<feature type="region of interest" description="Disordered" evidence="4">
    <location>
        <begin position="633"/>
        <end position="669"/>
    </location>
</feature>
<evidence type="ECO:0000256" key="1">
    <source>
        <dbReference type="ARBA" id="ARBA00022630"/>
    </source>
</evidence>
<sequence>MRAKKVAVIGLVTAKTLLHDSSCGASTTTTYHPVIFDTRQKVGGLWAVSSAQSRDHDDLEDDGQGTPSHVTLDPNMKTNLSRFSVAFSDLSWQSALGGTDLPMFPRAREVGQYLAVYAERYIPGSCLRLESRVIRTERLVGEDGKFFWRVYWIDETRGKQEVRQGTESVHNNQVKVEDFDLIVVASGYFARPWIPNLPGLSSFTGQVLHSSALGRTLGKQCHVTNPSTRRGHTLVIGGSMSGVEAASTLALRQSASRLSGDALASGDSHIGPRIYHVHSRPFWTLPLCLPHERSTGTSAFLPLDLAMYDLNRRPPGPVEYTIGSLTEEKIAKTSDYFRTILGTEYERFGHSPPTPSSSFPQNIAASATKQTPSQPEWVAIGNDYAEFVRSGDVEPIHGRVTSIDTTELETGTASVRIETGNGPNVLNNITLIITATGFTPFDSISFLPAEVLSSLEMDKNDPCLPLILDGGGTLRSEIPDLGFVGFYRGPYWGVMEMQARYLARVWAAEGTASEYGAFQLQTSHEQEKLRNLRNPHGQVRRAQFPMGDYVGLMEQFARHLKMKRISPRLGDEVFSAGPVVPARYVVGTPGSETRRTLDDLCAILQHDHPATQAATALAVFRALQGTWSVVTSTGMESDTETETQTQIANRPSKIGSDESSETMTFIPQSPSHPLYDREYLLRRWPNTIATRRGAVPDPMRDGTILRLSETSTIAPSNSHVEICRGRPSQTTIDEDEPHAWRLELGPLNHGEKDGEYVVRGQIVPFPGVDRLNPMLLGTPGECEWTFFFHGVSITRWEYRLRRNPQCT</sequence>
<dbReference type="Proteomes" id="UP000019376">
    <property type="component" value="Unassembled WGS sequence"/>
</dbReference>
<evidence type="ECO:0000313" key="5">
    <source>
        <dbReference type="EMBL" id="EPS25838.1"/>
    </source>
</evidence>
<dbReference type="GO" id="GO:0016491">
    <property type="term" value="F:oxidoreductase activity"/>
    <property type="evidence" value="ECO:0007669"/>
    <property type="project" value="UniProtKB-KW"/>
</dbReference>
<dbReference type="InterPro" id="IPR036188">
    <property type="entry name" value="FAD/NAD-bd_sf"/>
</dbReference>